<evidence type="ECO:0000313" key="1">
    <source>
        <dbReference type="EMBL" id="SDU50494.1"/>
    </source>
</evidence>
<gene>
    <name evidence="1" type="ORF">SAMN04488563_2230</name>
</gene>
<evidence type="ECO:0000313" key="2">
    <source>
        <dbReference type="Proteomes" id="UP000182977"/>
    </source>
</evidence>
<sequence length="310" mass="34304">MRLLLTDSRTLMRMSNNHEFDPFAGIEDEQDAGPDGARAGLLEAARRGYVPLRKAFVQRPQDSAPVAGRPSARASVLYDLVHRRNQRALDVFLLMHALQPILDGTPLLLGTWANILSVKSRVDATAVSRAIETLEDLHLVVREDDSRTPTLRLLLEDGSGKPWHKPGSTVEEGPGYFVIPHDYWTRGLSERLSLPGKAMLLILLSETQNPKTPAFAMAVERASEWYGISERTAERGYQEIGKAGFMKVKVQKVNDDRHPVGRRDVYWRALKSPFDTMTRQRLQGSATKAARAAGSAAAATSVAVQLQPTT</sequence>
<name>A0A1H2J225_9ACTN</name>
<dbReference type="Proteomes" id="UP000182977">
    <property type="component" value="Chromosome I"/>
</dbReference>
<dbReference type="EMBL" id="LT629791">
    <property type="protein sequence ID" value="SDU50494.1"/>
    <property type="molecule type" value="Genomic_DNA"/>
</dbReference>
<evidence type="ECO:0008006" key="3">
    <source>
        <dbReference type="Google" id="ProtNLM"/>
    </source>
</evidence>
<dbReference type="AlphaFoldDB" id="A0A1H2J225"/>
<keyword evidence="2" id="KW-1185">Reference proteome</keyword>
<reference evidence="2" key="1">
    <citation type="submission" date="2016-10" db="EMBL/GenBank/DDBJ databases">
        <authorList>
            <person name="Varghese N."/>
            <person name="Submissions S."/>
        </authorList>
    </citation>
    <scope>NUCLEOTIDE SEQUENCE [LARGE SCALE GENOMIC DNA]</scope>
    <source>
        <strain evidence="2">DSM 45079</strain>
    </source>
</reference>
<dbReference type="STRING" id="419479.SAMN04488563_2230"/>
<organism evidence="1 2">
    <name type="scientific">Jiangella alkaliphila</name>
    <dbReference type="NCBI Taxonomy" id="419479"/>
    <lineage>
        <taxon>Bacteria</taxon>
        <taxon>Bacillati</taxon>
        <taxon>Actinomycetota</taxon>
        <taxon>Actinomycetes</taxon>
        <taxon>Jiangellales</taxon>
        <taxon>Jiangellaceae</taxon>
        <taxon>Jiangella</taxon>
    </lineage>
</organism>
<accession>A0A1H2J225</accession>
<proteinExistence type="predicted"/>
<protein>
    <recommendedName>
        <fullName evidence="3">Helix-turn-helix domain-containing protein</fullName>
    </recommendedName>
</protein>